<feature type="compositionally biased region" description="Basic and acidic residues" evidence="1">
    <location>
        <begin position="34"/>
        <end position="51"/>
    </location>
</feature>
<keyword evidence="2" id="KW-0812">Transmembrane</keyword>
<organism evidence="3 4">
    <name type="scientific">Phaeomoniella chlamydospora</name>
    <name type="common">Phaeoacremonium chlamydosporum</name>
    <dbReference type="NCBI Taxonomy" id="158046"/>
    <lineage>
        <taxon>Eukaryota</taxon>
        <taxon>Fungi</taxon>
        <taxon>Dikarya</taxon>
        <taxon>Ascomycota</taxon>
        <taxon>Pezizomycotina</taxon>
        <taxon>Eurotiomycetes</taxon>
        <taxon>Chaetothyriomycetidae</taxon>
        <taxon>Phaeomoniellales</taxon>
        <taxon>Phaeomoniellaceae</taxon>
        <taxon>Phaeomoniella</taxon>
    </lineage>
</organism>
<evidence type="ECO:0000313" key="3">
    <source>
        <dbReference type="EMBL" id="KKY15809.1"/>
    </source>
</evidence>
<feature type="region of interest" description="Disordered" evidence="1">
    <location>
        <begin position="31"/>
        <end position="80"/>
    </location>
</feature>
<keyword evidence="4" id="KW-1185">Reference proteome</keyword>
<accession>A0A0G2DZ11</accession>
<dbReference type="Pfam" id="PF06912">
    <property type="entry name" value="DUF1275"/>
    <property type="match status" value="1"/>
</dbReference>
<gene>
    <name evidence="3" type="ORF">UCRPC4_g06128</name>
</gene>
<reference evidence="3 4" key="2">
    <citation type="submission" date="2015-05" db="EMBL/GenBank/DDBJ databases">
        <authorList>
            <person name="Morales-Cruz A."/>
            <person name="Amrine K.C."/>
            <person name="Cantu D."/>
        </authorList>
    </citation>
    <scope>NUCLEOTIDE SEQUENCE [LARGE SCALE GENOMIC DNA]</scope>
    <source>
        <strain evidence="3">UCRPC4</strain>
    </source>
</reference>
<keyword evidence="2" id="KW-1133">Transmembrane helix</keyword>
<feature type="transmembrane region" description="Helical" evidence="2">
    <location>
        <begin position="299"/>
        <end position="320"/>
    </location>
</feature>
<dbReference type="PANTHER" id="PTHR37488:SF7">
    <property type="entry name" value="DUF1275 DOMAIN PROTEIN"/>
    <property type="match status" value="1"/>
</dbReference>
<dbReference type="Proteomes" id="UP000053317">
    <property type="component" value="Unassembled WGS sequence"/>
</dbReference>
<dbReference type="AlphaFoldDB" id="A0A0G2DZ11"/>
<dbReference type="PANTHER" id="PTHR37488">
    <property type="entry name" value="DUF1275 DOMAIN-CONTAINING PROTEIN"/>
    <property type="match status" value="1"/>
</dbReference>
<evidence type="ECO:0008006" key="5">
    <source>
        <dbReference type="Google" id="ProtNLM"/>
    </source>
</evidence>
<name>A0A0G2DZ11_PHACM</name>
<reference evidence="3 4" key="1">
    <citation type="submission" date="2015-05" db="EMBL/GenBank/DDBJ databases">
        <title>Distinctive expansion of gene families associated with plant cell wall degradation and secondary metabolism in the genomes of grapevine trunk pathogens.</title>
        <authorList>
            <person name="Lawrence D.P."/>
            <person name="Travadon R."/>
            <person name="Rolshausen P.E."/>
            <person name="Baumgartner K."/>
        </authorList>
    </citation>
    <scope>NUCLEOTIDE SEQUENCE [LARGE SCALE GENOMIC DNA]</scope>
    <source>
        <strain evidence="3">UCRPC4</strain>
    </source>
</reference>
<feature type="transmembrane region" description="Helical" evidence="2">
    <location>
        <begin position="276"/>
        <end position="293"/>
    </location>
</feature>
<feature type="transmembrane region" description="Helical" evidence="2">
    <location>
        <begin position="87"/>
        <end position="106"/>
    </location>
</feature>
<evidence type="ECO:0000256" key="1">
    <source>
        <dbReference type="SAM" id="MobiDB-lite"/>
    </source>
</evidence>
<feature type="transmembrane region" description="Helical" evidence="2">
    <location>
        <begin position="146"/>
        <end position="170"/>
    </location>
</feature>
<proteinExistence type="predicted"/>
<sequence length="332" mass="36325">MASYIDLSRSPTIVNLENVNEQILAACQNTSDGVSKEKVIKGEPDSGRDGSPDSSRTTLSNRSEGEVSDHSPPPTGRMHHQVSKKQTIYILVILFFISGLVDSVAFNSWSCFVSMQTGNTIFTALGLTRQPVSNHPQQYLKSLTSIGAFCVGLQTICIIVAATLVTLGLVSNQASRAGQFSSGSAKATDGEYDSITRGNLNWLDLVPIALLAFQASGQVCLSRLLGINELPAIVLSTLYYDYMSDVTEYLPHEKGTPIWIKVRDEVFMNEKRNRRFWGIAGLFLGGLIGGYMFRSSARMWGALWLAASLKLLVVFCWVFWPGEPQASNISPV</sequence>
<keyword evidence="2" id="KW-0472">Membrane</keyword>
<dbReference type="InterPro" id="IPR010699">
    <property type="entry name" value="DUF1275"/>
</dbReference>
<evidence type="ECO:0000313" key="4">
    <source>
        <dbReference type="Proteomes" id="UP000053317"/>
    </source>
</evidence>
<comment type="caution">
    <text evidence="3">The sequence shown here is derived from an EMBL/GenBank/DDBJ whole genome shotgun (WGS) entry which is preliminary data.</text>
</comment>
<evidence type="ECO:0000256" key="2">
    <source>
        <dbReference type="SAM" id="Phobius"/>
    </source>
</evidence>
<dbReference type="OrthoDB" id="5288586at2759"/>
<protein>
    <recommendedName>
        <fullName evidence="5">Duf1275 domain protein</fullName>
    </recommendedName>
</protein>
<dbReference type="EMBL" id="LCWF01000172">
    <property type="protein sequence ID" value="KKY15809.1"/>
    <property type="molecule type" value="Genomic_DNA"/>
</dbReference>